<dbReference type="InterPro" id="IPR050126">
    <property type="entry name" value="Ap4A_hydrolase"/>
</dbReference>
<protein>
    <submittedName>
        <fullName evidence="2">Protein phosphatase</fullName>
    </submittedName>
</protein>
<dbReference type="GO" id="GO:0008803">
    <property type="term" value="F:bis(5'-nucleosyl)-tetraphosphatase (symmetrical) activity"/>
    <property type="evidence" value="ECO:0007669"/>
    <property type="project" value="TreeGrafter"/>
</dbReference>
<dbReference type="Gene3D" id="3.60.21.10">
    <property type="match status" value="1"/>
</dbReference>
<gene>
    <name evidence="2" type="ORF">DFR60_111104</name>
</gene>
<evidence type="ECO:0000259" key="1">
    <source>
        <dbReference type="Pfam" id="PF00149"/>
    </source>
</evidence>
<dbReference type="PANTHER" id="PTHR42850">
    <property type="entry name" value="METALLOPHOSPHOESTERASE"/>
    <property type="match status" value="1"/>
</dbReference>
<dbReference type="InterPro" id="IPR004843">
    <property type="entry name" value="Calcineurin-like_PHP"/>
</dbReference>
<dbReference type="GO" id="GO:0110154">
    <property type="term" value="P:RNA decapping"/>
    <property type="evidence" value="ECO:0007669"/>
    <property type="project" value="TreeGrafter"/>
</dbReference>
<dbReference type="InterPro" id="IPR029052">
    <property type="entry name" value="Metallo-depent_PP-like"/>
</dbReference>
<evidence type="ECO:0000313" key="2">
    <source>
        <dbReference type="EMBL" id="PXX50813.1"/>
    </source>
</evidence>
<proteinExistence type="predicted"/>
<name>A0A2V3XZ46_9FIRM</name>
<dbReference type="SUPFAM" id="SSF56300">
    <property type="entry name" value="Metallo-dependent phosphatases"/>
    <property type="match status" value="1"/>
</dbReference>
<comment type="caution">
    <text evidence="2">The sequence shown here is derived from an EMBL/GenBank/DDBJ whole genome shotgun (WGS) entry which is preliminary data.</text>
</comment>
<accession>A0A2V3XZ46</accession>
<dbReference type="PANTHER" id="PTHR42850:SF4">
    <property type="entry name" value="ZINC-DEPENDENT ENDOPOLYPHOSPHATASE"/>
    <property type="match status" value="1"/>
</dbReference>
<dbReference type="GO" id="GO:0005737">
    <property type="term" value="C:cytoplasm"/>
    <property type="evidence" value="ECO:0007669"/>
    <property type="project" value="TreeGrafter"/>
</dbReference>
<sequence length="387" mass="43824">MGRQEKGNERMLTIKRVSLDIPRGRRILAVSDIHGHVHFLKKVLERVGFCEDDELIIDGDIIEKGPYSLETLRYVMELDKKPNVHVISGNVDSWQLELIGSREPERTRALAEFIRTAKKRWGGSLFLDFCEEMGIGHPQTEAETAAAREKVIVHGQAELKFLSELPSIVEAGNFIFVHSGLPERWEEMEGQEATPVLKFDDFRNRGGSFERCVVAGHWPVCLYRHEVAEFNPFFDRNKNIISIDGGCGLKRDGQLNCLIIPDAEGTMEEVSWTSYGGFPEMTAVDSQQERKARISVQYTDNRVELLPGQSPGAGLVRLRHLTTDTVLDVPEDYLYERDGTLRCDDFCDYHMEVKAGERVELVETGAMGSLIKKNGVSSWYHGRLEPV</sequence>
<keyword evidence="3" id="KW-1185">Reference proteome</keyword>
<dbReference type="EMBL" id="QJKD01000011">
    <property type="protein sequence ID" value="PXX50813.1"/>
    <property type="molecule type" value="Genomic_DNA"/>
</dbReference>
<dbReference type="AlphaFoldDB" id="A0A2V3XZ46"/>
<dbReference type="GO" id="GO:0016791">
    <property type="term" value="F:phosphatase activity"/>
    <property type="evidence" value="ECO:0007669"/>
    <property type="project" value="TreeGrafter"/>
</dbReference>
<evidence type="ECO:0000313" key="3">
    <source>
        <dbReference type="Proteomes" id="UP000248057"/>
    </source>
</evidence>
<reference evidence="2 3" key="1">
    <citation type="submission" date="2018-05" db="EMBL/GenBank/DDBJ databases">
        <title>Genomic Encyclopedia of Type Strains, Phase IV (KMG-IV): sequencing the most valuable type-strain genomes for metagenomic binning, comparative biology and taxonomic classification.</title>
        <authorList>
            <person name="Goeker M."/>
        </authorList>
    </citation>
    <scope>NUCLEOTIDE SEQUENCE [LARGE SCALE GENOMIC DNA]</scope>
    <source>
        <strain evidence="2 3">DSM 24995</strain>
    </source>
</reference>
<feature type="domain" description="Calcineurin-like phosphoesterase" evidence="1">
    <location>
        <begin position="26"/>
        <end position="104"/>
    </location>
</feature>
<dbReference type="Pfam" id="PF00149">
    <property type="entry name" value="Metallophos"/>
    <property type="match status" value="1"/>
</dbReference>
<organism evidence="2 3">
    <name type="scientific">Hungatella effluvii</name>
    <dbReference type="NCBI Taxonomy" id="1096246"/>
    <lineage>
        <taxon>Bacteria</taxon>
        <taxon>Bacillati</taxon>
        <taxon>Bacillota</taxon>
        <taxon>Clostridia</taxon>
        <taxon>Lachnospirales</taxon>
        <taxon>Lachnospiraceae</taxon>
        <taxon>Hungatella</taxon>
    </lineage>
</organism>
<dbReference type="Proteomes" id="UP000248057">
    <property type="component" value="Unassembled WGS sequence"/>
</dbReference>